<keyword evidence="4" id="KW-1185">Reference proteome</keyword>
<evidence type="ECO:0000313" key="4">
    <source>
        <dbReference type="Proteomes" id="UP001159363"/>
    </source>
</evidence>
<dbReference type="Proteomes" id="UP001159363">
    <property type="component" value="Chromosome 6"/>
</dbReference>
<evidence type="ECO:0000256" key="1">
    <source>
        <dbReference type="SAM" id="Phobius"/>
    </source>
</evidence>
<evidence type="ECO:0000259" key="2">
    <source>
        <dbReference type="SMART" id="SM00703"/>
    </source>
</evidence>
<dbReference type="InterPro" id="IPR052728">
    <property type="entry name" value="O2_lipid_transport_reg"/>
</dbReference>
<name>A0ABQ9H359_9NEOP</name>
<dbReference type="Pfam" id="PF20146">
    <property type="entry name" value="NRF"/>
    <property type="match status" value="1"/>
</dbReference>
<dbReference type="EMBL" id="JARBHB010000007">
    <property type="protein sequence ID" value="KAJ8878726.1"/>
    <property type="molecule type" value="Genomic_DNA"/>
</dbReference>
<feature type="domain" description="Nose resistant-to-fluoxetine protein N-terminal" evidence="2">
    <location>
        <begin position="4"/>
        <end position="173"/>
    </location>
</feature>
<dbReference type="InterPro" id="IPR002656">
    <property type="entry name" value="Acyl_transf_3_dom"/>
</dbReference>
<dbReference type="SMART" id="SM00703">
    <property type="entry name" value="NRF"/>
    <property type="match status" value="1"/>
</dbReference>
<dbReference type="PANTHER" id="PTHR11161:SF4">
    <property type="entry name" value="DROP DEAD"/>
    <property type="match status" value="1"/>
</dbReference>
<organism evidence="3 4">
    <name type="scientific">Dryococelus australis</name>
    <dbReference type="NCBI Taxonomy" id="614101"/>
    <lineage>
        <taxon>Eukaryota</taxon>
        <taxon>Metazoa</taxon>
        <taxon>Ecdysozoa</taxon>
        <taxon>Arthropoda</taxon>
        <taxon>Hexapoda</taxon>
        <taxon>Insecta</taxon>
        <taxon>Pterygota</taxon>
        <taxon>Neoptera</taxon>
        <taxon>Polyneoptera</taxon>
        <taxon>Phasmatodea</taxon>
        <taxon>Verophasmatodea</taxon>
        <taxon>Anareolatae</taxon>
        <taxon>Phasmatidae</taxon>
        <taxon>Eurycanthinae</taxon>
        <taxon>Dryococelus</taxon>
    </lineage>
</organism>
<keyword evidence="1" id="KW-0812">Transmembrane</keyword>
<evidence type="ECO:0000313" key="3">
    <source>
        <dbReference type="EMBL" id="KAJ8878726.1"/>
    </source>
</evidence>
<sequence length="453" mass="50389">MGGNQSNRSATVAQHMMDSSAKLTSGLLRGNANQLGDFDECLEVDDDGEVRGQYCLASLDVSAGPGAGEDLVRAVRMVRGGDFLLSSHRDVSTVLPPSLPTFMKPFYFQANKAGTSSAGHFVPRYSTLQWALCVPASCRPGDVELGVVRSLARLNESSSLRVDARVEPDTCYSEQRAPSWTPAATAVMFVFGAVVALVLIATLRDNGCDRFSADKGRLERAALSFSLRRTVPELLSAADGDVRCVHGLRALGTAALYLAHRVIVVGHTPYLNRDHFVQVAAQPWTMVFRASIVYTDTFLFLSGLLAAYSLSKELARTGNVDWRRRLLARYIRLTPAMVSLLLFNAFVWEHLGNGPMWNKLVTRNADLCKQFLWRNMLYLQNFFPFQEMCGPHTHQLALDMQLFLVSPLLVRLLQVRRWLGLMVFAVLNVCSVALRYWATRRHQLSLIIHHGQT</sequence>
<dbReference type="InterPro" id="IPR006621">
    <property type="entry name" value="Nose-resist-to-fluoxetine_N"/>
</dbReference>
<dbReference type="PANTHER" id="PTHR11161">
    <property type="entry name" value="O-ACYLTRANSFERASE"/>
    <property type="match status" value="1"/>
</dbReference>
<keyword evidence="1" id="KW-1133">Transmembrane helix</keyword>
<feature type="transmembrane region" description="Helical" evidence="1">
    <location>
        <begin position="183"/>
        <end position="203"/>
    </location>
</feature>
<gene>
    <name evidence="3" type="ORF">PR048_019312</name>
</gene>
<comment type="caution">
    <text evidence="3">The sequence shown here is derived from an EMBL/GenBank/DDBJ whole genome shotgun (WGS) entry which is preliminary data.</text>
</comment>
<feature type="transmembrane region" description="Helical" evidence="1">
    <location>
        <begin position="292"/>
        <end position="310"/>
    </location>
</feature>
<protein>
    <recommendedName>
        <fullName evidence="2">Nose resistant-to-fluoxetine protein N-terminal domain-containing protein</fullName>
    </recommendedName>
</protein>
<feature type="transmembrane region" description="Helical" evidence="1">
    <location>
        <begin position="330"/>
        <end position="348"/>
    </location>
</feature>
<feature type="transmembrane region" description="Helical" evidence="1">
    <location>
        <begin position="418"/>
        <end position="438"/>
    </location>
</feature>
<reference evidence="3 4" key="1">
    <citation type="submission" date="2023-02" db="EMBL/GenBank/DDBJ databases">
        <title>LHISI_Scaffold_Assembly.</title>
        <authorList>
            <person name="Stuart O.P."/>
            <person name="Cleave R."/>
            <person name="Magrath M.J.L."/>
            <person name="Mikheyev A.S."/>
        </authorList>
    </citation>
    <scope>NUCLEOTIDE SEQUENCE [LARGE SCALE GENOMIC DNA]</scope>
    <source>
        <strain evidence="3">Daus_M_001</strain>
        <tissue evidence="3">Leg muscle</tissue>
    </source>
</reference>
<dbReference type="Pfam" id="PF01757">
    <property type="entry name" value="Acyl_transf_3"/>
    <property type="match status" value="1"/>
</dbReference>
<proteinExistence type="predicted"/>
<accession>A0ABQ9H359</accession>
<keyword evidence="1" id="KW-0472">Membrane</keyword>